<dbReference type="Pfam" id="PF06032">
    <property type="entry name" value="S-Me-THD_N"/>
    <property type="match status" value="1"/>
</dbReference>
<dbReference type="InterPro" id="IPR027479">
    <property type="entry name" value="S-Me-THD_N_sf"/>
</dbReference>
<dbReference type="InterPro" id="IPR043129">
    <property type="entry name" value="ATPase_NBD"/>
</dbReference>
<dbReference type="PANTHER" id="PTHR11365">
    <property type="entry name" value="5-OXOPROLINASE RELATED"/>
    <property type="match status" value="1"/>
</dbReference>
<evidence type="ECO:0000259" key="1">
    <source>
        <dbReference type="Pfam" id="PF01968"/>
    </source>
</evidence>
<feature type="domain" description="Hydantoinase A/oxoprolinase" evidence="1">
    <location>
        <begin position="213"/>
        <end position="441"/>
    </location>
</feature>
<evidence type="ECO:0000313" key="6">
    <source>
        <dbReference type="Proteomes" id="UP000305948"/>
    </source>
</evidence>
<evidence type="ECO:0000259" key="2">
    <source>
        <dbReference type="Pfam" id="PF05378"/>
    </source>
</evidence>
<feature type="domain" description="Hydantoinase/oxoprolinase N-terminal" evidence="2">
    <location>
        <begin position="8"/>
        <end position="192"/>
    </location>
</feature>
<dbReference type="GO" id="GO:0016787">
    <property type="term" value="F:hydrolase activity"/>
    <property type="evidence" value="ECO:0007669"/>
    <property type="project" value="InterPro"/>
</dbReference>
<dbReference type="OrthoDB" id="5404895at2759"/>
<dbReference type="InterPro" id="IPR045079">
    <property type="entry name" value="Oxoprolinase-like"/>
</dbReference>
<sequence length="1007" mass="106745">MAAKQQYRIGVDVGGTNTDGVLLSLSASSASQPNRGVLASFKSPTTPDVTSGIESAVRAVLEQSGVNPSDVGSLMIGTTHFINAVVEHDVRRLSKVAVIRLGAPYTEECPPFLDFPGPLRAIMDGHVAILKGGLHIDGKLINEIDEAEIVKECKIIKEKNIKAVAIVGIFSSLDRQDGTSQEERARAIIERELGTDSHVVCSREVANQGLLERENATILNASILAFARRTIASFRRAMGRVGLTCPLFLTQNDGTLTTAREAARLPIRTFASGQTNSMRGASYLAGLSSSTSEVAKKGGSIIVVDVGGTTTDVGVLLPSGFPRQAAAFISVGGVRTNFSMPDVQSIGLGGGSIVRTVKDENGVKVTVGPDSTGYRLLTEGLVFGGSTRTATDIAVAADSSLNIGDVEKAKVAFSGEELKGAQECVKKLLEDVIDRMKTSPEPATVLLVGGGSVIAPEALNGVSELIKPPLFSCANAVGACVANVSGELDTIEILEDRKLEDVVEKAKALAVERAVKNGAKKETVKVVEVENLPVQYVTIKATRLIVRAVGELDAEAIPAGSTVVEEAEESEEGYQEAEKEAVKDAGFVEEKVDIPTYRPTVNEAGEWVVSEVDLSWIQEGCGILGTGGGGSPYPPFIMARQILREGGCIKVISSESLPDDAMIFRGHFMGSPSVSNERLQGGTEVETACRNLMKFINAEKPAAVISDEIGGGNGIQPMILASAKHLDIPVFDGDLMGRAYPQMWQSLPAAFSVPASLTPCAIADGVNNSIVLPSTSDQFMVETILRGVCTTLGSRAGVSMVPLSAKICREYGVTRTVSQAWRLGRAVAQCRAKSDLGGIPKAILNLQNGKCLFIGKVVGIEREVRAGFTWGSVTMAPLATEEEENRVSEQSQDELVMKDATLRIEFQNENLRADLTTSDGKKELLAVVPDLITVLDSQSGSALGTHEYRYGLRVTVIGLAGHPLWSTKEGLQTGGPAAFGLDLPYKPIGLYREPVGVIEEYGPASRK</sequence>
<dbReference type="Pfam" id="PF05378">
    <property type="entry name" value="Hydant_A_N"/>
    <property type="match status" value="1"/>
</dbReference>
<dbReference type="InterPro" id="IPR008040">
    <property type="entry name" value="Hydant_A_N"/>
</dbReference>
<dbReference type="Gene3D" id="3.40.1610.10">
    <property type="entry name" value="CV3147-like domain"/>
    <property type="match status" value="1"/>
</dbReference>
<proteinExistence type="predicted"/>
<keyword evidence="6" id="KW-1185">Reference proteome</keyword>
<evidence type="ECO:0000313" key="5">
    <source>
        <dbReference type="EMBL" id="TFK51971.1"/>
    </source>
</evidence>
<dbReference type="InterPro" id="IPR010318">
    <property type="entry name" value="S-Me-THD_N"/>
</dbReference>
<dbReference type="InterPro" id="IPR024071">
    <property type="entry name" value="S-Me-THD_C_sf"/>
</dbReference>
<organism evidence="5 6">
    <name type="scientific">Heliocybe sulcata</name>
    <dbReference type="NCBI Taxonomy" id="5364"/>
    <lineage>
        <taxon>Eukaryota</taxon>
        <taxon>Fungi</taxon>
        <taxon>Dikarya</taxon>
        <taxon>Basidiomycota</taxon>
        <taxon>Agaricomycotina</taxon>
        <taxon>Agaricomycetes</taxon>
        <taxon>Gloeophyllales</taxon>
        <taxon>Gloeophyllaceae</taxon>
        <taxon>Heliocybe</taxon>
    </lineage>
</organism>
<dbReference type="SUPFAM" id="SSF53067">
    <property type="entry name" value="Actin-like ATPase domain"/>
    <property type="match status" value="2"/>
</dbReference>
<accession>A0A5C3NEK2</accession>
<evidence type="ECO:0000259" key="4">
    <source>
        <dbReference type="Pfam" id="PF20906"/>
    </source>
</evidence>
<dbReference type="InterPro" id="IPR002821">
    <property type="entry name" value="Hydantoinase_A"/>
</dbReference>
<dbReference type="EMBL" id="ML213510">
    <property type="protein sequence ID" value="TFK51971.1"/>
    <property type="molecule type" value="Genomic_DNA"/>
</dbReference>
<evidence type="ECO:0000259" key="3">
    <source>
        <dbReference type="Pfam" id="PF06032"/>
    </source>
</evidence>
<gene>
    <name evidence="5" type="ORF">OE88DRAFT_1658713</name>
</gene>
<dbReference type="AlphaFoldDB" id="A0A5C3NEK2"/>
<dbReference type="Proteomes" id="UP000305948">
    <property type="component" value="Unassembled WGS sequence"/>
</dbReference>
<dbReference type="PANTHER" id="PTHR11365:SF10">
    <property type="entry name" value="HYDANTOINASE_OXOPROLINASE"/>
    <property type="match status" value="1"/>
</dbReference>
<dbReference type="FunFam" id="3.40.1610.10:FF:000001">
    <property type="entry name" value="Hydantoinase, putative"/>
    <property type="match status" value="1"/>
</dbReference>
<protein>
    <submittedName>
        <fullName evidence="5">Hydantoinase/oxoprolinase</fullName>
    </submittedName>
</protein>
<dbReference type="Pfam" id="PF01968">
    <property type="entry name" value="Hydantoinase_A"/>
    <property type="match status" value="1"/>
</dbReference>
<name>A0A5C3NEK2_9AGAM</name>
<feature type="domain" description="S-Me-THD-like C-terminal" evidence="4">
    <location>
        <begin position="777"/>
        <end position="988"/>
    </location>
</feature>
<reference evidence="5 6" key="1">
    <citation type="journal article" date="2019" name="Nat. Ecol. Evol.">
        <title>Megaphylogeny resolves global patterns of mushroom evolution.</title>
        <authorList>
            <person name="Varga T."/>
            <person name="Krizsan K."/>
            <person name="Foldi C."/>
            <person name="Dima B."/>
            <person name="Sanchez-Garcia M."/>
            <person name="Sanchez-Ramirez S."/>
            <person name="Szollosi G.J."/>
            <person name="Szarkandi J.G."/>
            <person name="Papp V."/>
            <person name="Albert L."/>
            <person name="Andreopoulos W."/>
            <person name="Angelini C."/>
            <person name="Antonin V."/>
            <person name="Barry K.W."/>
            <person name="Bougher N.L."/>
            <person name="Buchanan P."/>
            <person name="Buyck B."/>
            <person name="Bense V."/>
            <person name="Catcheside P."/>
            <person name="Chovatia M."/>
            <person name="Cooper J."/>
            <person name="Damon W."/>
            <person name="Desjardin D."/>
            <person name="Finy P."/>
            <person name="Geml J."/>
            <person name="Haridas S."/>
            <person name="Hughes K."/>
            <person name="Justo A."/>
            <person name="Karasinski D."/>
            <person name="Kautmanova I."/>
            <person name="Kiss B."/>
            <person name="Kocsube S."/>
            <person name="Kotiranta H."/>
            <person name="LaButti K.M."/>
            <person name="Lechner B.E."/>
            <person name="Liimatainen K."/>
            <person name="Lipzen A."/>
            <person name="Lukacs Z."/>
            <person name="Mihaltcheva S."/>
            <person name="Morgado L.N."/>
            <person name="Niskanen T."/>
            <person name="Noordeloos M.E."/>
            <person name="Ohm R.A."/>
            <person name="Ortiz-Santana B."/>
            <person name="Ovrebo C."/>
            <person name="Racz N."/>
            <person name="Riley R."/>
            <person name="Savchenko A."/>
            <person name="Shiryaev A."/>
            <person name="Soop K."/>
            <person name="Spirin V."/>
            <person name="Szebenyi C."/>
            <person name="Tomsovsky M."/>
            <person name="Tulloss R.E."/>
            <person name="Uehling J."/>
            <person name="Grigoriev I.V."/>
            <person name="Vagvolgyi C."/>
            <person name="Papp T."/>
            <person name="Martin F.M."/>
            <person name="Miettinen O."/>
            <person name="Hibbett D.S."/>
            <person name="Nagy L.G."/>
        </authorList>
    </citation>
    <scope>NUCLEOTIDE SEQUENCE [LARGE SCALE GENOMIC DNA]</scope>
    <source>
        <strain evidence="5 6">OMC1185</strain>
    </source>
</reference>
<dbReference type="SUPFAM" id="SSF160991">
    <property type="entry name" value="CV3147-like"/>
    <property type="match status" value="1"/>
</dbReference>
<dbReference type="InterPro" id="IPR048350">
    <property type="entry name" value="S-Me-THD-like_C"/>
</dbReference>
<dbReference type="Pfam" id="PF20906">
    <property type="entry name" value="S-Me-THD_C"/>
    <property type="match status" value="1"/>
</dbReference>
<dbReference type="Gene3D" id="2.40.390.10">
    <property type="entry name" value="CV3147-like"/>
    <property type="match status" value="1"/>
</dbReference>
<feature type="domain" description="S-Me-THD N-terminal" evidence="3">
    <location>
        <begin position="613"/>
        <end position="773"/>
    </location>
</feature>
<dbReference type="Gene3D" id="3.30.420.40">
    <property type="match status" value="1"/>
</dbReference>